<dbReference type="CDD" id="cd03759">
    <property type="entry name" value="proteasome_beta_type_3"/>
    <property type="match status" value="1"/>
</dbReference>
<comment type="subcellular location">
    <subcellularLocation>
        <location evidence="1">Nucleus</location>
    </subcellularLocation>
</comment>
<dbReference type="GO" id="GO:0005737">
    <property type="term" value="C:cytoplasm"/>
    <property type="evidence" value="ECO:0007669"/>
    <property type="project" value="TreeGrafter"/>
</dbReference>
<evidence type="ECO:0000256" key="4">
    <source>
        <dbReference type="ARBA" id="ARBA00022942"/>
    </source>
</evidence>
<feature type="chain" id="PRO_5007886386" evidence="7">
    <location>
        <begin position="23"/>
        <end position="754"/>
    </location>
</feature>
<dbReference type="Proteomes" id="UP000243498">
    <property type="component" value="Unassembled WGS sequence"/>
</dbReference>
<evidence type="ECO:0000259" key="8">
    <source>
        <dbReference type="Pfam" id="PF22784"/>
    </source>
</evidence>
<dbReference type="FunFam" id="3.60.20.10:FF:000003">
    <property type="entry name" value="Proteasome subunit beta type-3"/>
    <property type="match status" value="1"/>
</dbReference>
<dbReference type="SUPFAM" id="SSF52799">
    <property type="entry name" value="(Phosphotyrosine protein) phosphatases II"/>
    <property type="match status" value="1"/>
</dbReference>
<evidence type="ECO:0000313" key="11">
    <source>
        <dbReference type="Proteomes" id="UP000243498"/>
    </source>
</evidence>
<reference evidence="10 11" key="1">
    <citation type="journal article" date="2016" name="Genome Biol. Evol.">
        <title>Divergent and convergent evolution of fungal pathogenicity.</title>
        <authorList>
            <person name="Shang Y."/>
            <person name="Xiao G."/>
            <person name="Zheng P."/>
            <person name="Cen K."/>
            <person name="Zhan S."/>
            <person name="Wang C."/>
        </authorList>
    </citation>
    <scope>NUCLEOTIDE SEQUENCE [LARGE SCALE GENOMIC DNA]</scope>
    <source>
        <strain evidence="10 11">RCEF 4871</strain>
    </source>
</reference>
<comment type="subunit">
    <text evidence="6">The 26S proteasome consists of a 20S proteasome core and two 19S regulatory subunits. The 20S proteasome core is composed of 28 subunits that are arranged in four stacked rings, resulting in a barrel-shaped structure. The two end rings are each formed by seven alpha subunits, and the two central rings are each formed by seven beta subunits. The catalytic chamber with the active sites is on the inside of the barrel.</text>
</comment>
<evidence type="ECO:0000256" key="2">
    <source>
        <dbReference type="ARBA" id="ARBA00022490"/>
    </source>
</evidence>
<feature type="signal peptide" evidence="7">
    <location>
        <begin position="1"/>
        <end position="22"/>
    </location>
</feature>
<name>A0A167FMR9_METRR</name>
<dbReference type="GO" id="GO:0019774">
    <property type="term" value="C:proteasome core complex, beta-subunit complex"/>
    <property type="evidence" value="ECO:0007669"/>
    <property type="project" value="InterPro"/>
</dbReference>
<dbReference type="PROSITE" id="PS00854">
    <property type="entry name" value="PROTEASOME_BETA_1"/>
    <property type="match status" value="1"/>
</dbReference>
<dbReference type="InterPro" id="IPR016050">
    <property type="entry name" value="Proteasome_bsu_CS"/>
</dbReference>
<dbReference type="Pfam" id="PF00227">
    <property type="entry name" value="Proteasome"/>
    <property type="match status" value="1"/>
</dbReference>
<dbReference type="Gene3D" id="3.90.190.10">
    <property type="entry name" value="Protein tyrosine phosphatase superfamily"/>
    <property type="match status" value="1"/>
</dbReference>
<dbReference type="GO" id="GO:0043161">
    <property type="term" value="P:proteasome-mediated ubiquitin-dependent protein catabolic process"/>
    <property type="evidence" value="ECO:0007669"/>
    <property type="project" value="InterPro"/>
</dbReference>
<evidence type="ECO:0000256" key="3">
    <source>
        <dbReference type="ARBA" id="ARBA00022801"/>
    </source>
</evidence>
<dbReference type="GO" id="GO:0005634">
    <property type="term" value="C:nucleus"/>
    <property type="evidence" value="ECO:0007669"/>
    <property type="project" value="UniProtKB-SubCell"/>
</dbReference>
<dbReference type="InterPro" id="IPR001353">
    <property type="entry name" value="Proteasome_sua/b"/>
</dbReference>
<dbReference type="PROSITE" id="PS51476">
    <property type="entry name" value="PROTEASOME_BETA_2"/>
    <property type="match status" value="1"/>
</dbReference>
<gene>
    <name evidence="10" type="ORF">NOR_03285</name>
</gene>
<keyword evidence="5" id="KW-0539">Nucleus</keyword>
<keyword evidence="3" id="KW-0378">Hydrolase</keyword>
<dbReference type="Pfam" id="PF26607">
    <property type="entry name" value="DUF8189"/>
    <property type="match status" value="1"/>
</dbReference>
<dbReference type="Gene3D" id="3.60.20.10">
    <property type="entry name" value="Glutamine Phosphoribosylpyrophosphate, subunit 1, domain 1"/>
    <property type="match status" value="1"/>
</dbReference>
<evidence type="ECO:0000259" key="9">
    <source>
        <dbReference type="Pfam" id="PF26607"/>
    </source>
</evidence>
<dbReference type="STRING" id="1081105.A0A167FMR9"/>
<dbReference type="GO" id="GO:0016791">
    <property type="term" value="F:phosphatase activity"/>
    <property type="evidence" value="ECO:0007669"/>
    <property type="project" value="UniProtKB-ARBA"/>
</dbReference>
<feature type="domain" description="Swiss Army Knife protein DSP-PTPase phosphatase" evidence="8">
    <location>
        <begin position="66"/>
        <end position="160"/>
    </location>
</feature>
<keyword evidence="2" id="KW-0963">Cytoplasm</keyword>
<dbReference type="InterPro" id="IPR029021">
    <property type="entry name" value="Prot-tyrosine_phosphatase-like"/>
</dbReference>
<dbReference type="PANTHER" id="PTHR32194:SF10">
    <property type="entry name" value="PROTEASOME SUBUNIT BETA TYPE-3"/>
    <property type="match status" value="1"/>
</dbReference>
<keyword evidence="11" id="KW-1185">Reference proteome</keyword>
<evidence type="ECO:0000256" key="7">
    <source>
        <dbReference type="SAM" id="SignalP"/>
    </source>
</evidence>
<dbReference type="OrthoDB" id="204949at2759"/>
<dbReference type="SUPFAM" id="SSF89372">
    <property type="entry name" value="Fucose-specific lectin"/>
    <property type="match status" value="1"/>
</dbReference>
<dbReference type="OMA" id="DPSAIWM"/>
<keyword evidence="4 10" id="KW-0647">Proteasome</keyword>
<feature type="domain" description="PLL-like beta propeller" evidence="9">
    <location>
        <begin position="279"/>
        <end position="398"/>
    </location>
</feature>
<evidence type="ECO:0000256" key="6">
    <source>
        <dbReference type="ARBA" id="ARBA00026071"/>
    </source>
</evidence>
<dbReference type="InterPro" id="IPR058502">
    <property type="entry name" value="PLL-like_beta-prop"/>
</dbReference>
<dbReference type="InterPro" id="IPR023333">
    <property type="entry name" value="Proteasome_suB-type"/>
</dbReference>
<proteinExistence type="predicted"/>
<evidence type="ECO:0000313" key="10">
    <source>
        <dbReference type="EMBL" id="OAA45496.1"/>
    </source>
</evidence>
<dbReference type="PANTHER" id="PTHR32194">
    <property type="entry name" value="METALLOPROTEASE TLDD"/>
    <property type="match status" value="1"/>
</dbReference>
<dbReference type="InterPro" id="IPR033811">
    <property type="entry name" value="Proteasome_beta_3"/>
</dbReference>
<dbReference type="InterPro" id="IPR029055">
    <property type="entry name" value="Ntn_hydrolases_N"/>
</dbReference>
<organism evidence="10 11">
    <name type="scientific">Metarhizium rileyi (strain RCEF 4871)</name>
    <name type="common">Nomuraea rileyi</name>
    <dbReference type="NCBI Taxonomy" id="1649241"/>
    <lineage>
        <taxon>Eukaryota</taxon>
        <taxon>Fungi</taxon>
        <taxon>Dikarya</taxon>
        <taxon>Ascomycota</taxon>
        <taxon>Pezizomycotina</taxon>
        <taxon>Sordariomycetes</taxon>
        <taxon>Hypocreomycetidae</taxon>
        <taxon>Hypocreales</taxon>
        <taxon>Clavicipitaceae</taxon>
        <taxon>Metarhizium</taxon>
    </lineage>
</organism>
<evidence type="ECO:0000256" key="5">
    <source>
        <dbReference type="ARBA" id="ARBA00023242"/>
    </source>
</evidence>
<accession>A0A167FMR9</accession>
<dbReference type="SUPFAM" id="SSF56235">
    <property type="entry name" value="N-terminal nucleophile aminohydrolases (Ntn hydrolases)"/>
    <property type="match status" value="1"/>
</dbReference>
<dbReference type="Pfam" id="PF22784">
    <property type="entry name" value="PTP-SAK"/>
    <property type="match status" value="1"/>
</dbReference>
<comment type="caution">
    <text evidence="10">The sequence shown here is derived from an EMBL/GenBank/DDBJ whole genome shotgun (WGS) entry which is preliminary data.</text>
</comment>
<dbReference type="Gene3D" id="2.120.10.70">
    <property type="entry name" value="Fucose-specific lectin"/>
    <property type="match status" value="1"/>
</dbReference>
<sequence>MLYRKALVSILGAAAAVHGLVARQTGGGQSYPDCGGLQRIESVPNHMNPNDKLYRSSAPYYDLEDSDQRITDETIRCLRQLGITHVISLNAEADNQGIRQALQDQGIAYTALATPDFHPPSVNQLQEGWDAFRGHRQSTLVWCGFGHGRTGTMITALQMYAQAERGETLRWTREQYQENFVERDSQFDRLDQLQEHFRHGNPPFHDETVPMEVDETLVQRVRDGDFSGVNCPAVLDLALALSLLSLSDRRSSKRSLPGEECKQAQELFLREQCGVSDYSRPSAIHLTSGSVRVFSRNAKGNLIERAWENGEWWPYWILRDGYIASEPAAMVINDQALRVYARSGTNELVEGAFNDGKWQSWNSLGGEIASAPTAIWLGDSLGVRVYARNKANRLMEITYSGGRWSSWQNLGGDIVGDPSAIWMGDDVGIRVYARNRAGKLMEKSYQSGGWHEWKNLGGSISSSPAAIALAPGDVRIYASNDKYELVEQGTGGGDWQSAWSSLGGKFTGSPGAIWLGDSGIRVYAQNARGSLLEKGYMGERLLGPQSLVTMSSPFSINGGACVAMVGKDCVAIACDLRLGLQALTVSNNFPKIFQYGDVFLGLTGLATDVGTVSDLFRYKVNMYRLREERDIAPRTFANLVSSSLYERRFGPYFVSPVVAGLDPKTGKPFICGFDSIGCIDFAKDFIVSGTASEQLFGMCEGLWEADMGPDALFETISQALLNAVDRDALSGWGAHVYIIEKDKVTKRLLKGRQD</sequence>
<evidence type="ECO:0000256" key="1">
    <source>
        <dbReference type="ARBA" id="ARBA00004123"/>
    </source>
</evidence>
<dbReference type="EMBL" id="AZHC01000008">
    <property type="protein sequence ID" value="OAA45496.1"/>
    <property type="molecule type" value="Genomic_DNA"/>
</dbReference>
<protein>
    <submittedName>
        <fullName evidence="10">Proteasome, subunit alpha/beta</fullName>
    </submittedName>
</protein>
<keyword evidence="7" id="KW-0732">Signal</keyword>
<dbReference type="InterPro" id="IPR057023">
    <property type="entry name" value="PTP-SAK"/>
</dbReference>
<dbReference type="AlphaFoldDB" id="A0A167FMR9"/>